<dbReference type="GO" id="GO:0007155">
    <property type="term" value="P:cell adhesion"/>
    <property type="evidence" value="ECO:0007669"/>
    <property type="project" value="InterPro"/>
</dbReference>
<evidence type="ECO:0000256" key="4">
    <source>
        <dbReference type="SAM" id="Phobius"/>
    </source>
</evidence>
<dbReference type="GO" id="GO:0009289">
    <property type="term" value="C:pilus"/>
    <property type="evidence" value="ECO:0007669"/>
    <property type="project" value="InterPro"/>
</dbReference>
<evidence type="ECO:0000313" key="6">
    <source>
        <dbReference type="Proteomes" id="UP000596079"/>
    </source>
</evidence>
<keyword evidence="4" id="KW-1133">Transmembrane helix</keyword>
<dbReference type="Pfam" id="PF07963">
    <property type="entry name" value="N_methyl"/>
    <property type="match status" value="1"/>
</dbReference>
<proteinExistence type="inferred from homology"/>
<dbReference type="Proteomes" id="UP000596079">
    <property type="component" value="Chromosome"/>
</dbReference>
<reference evidence="5 6" key="1">
    <citation type="submission" date="2020-08" db="EMBL/GenBank/DDBJ databases">
        <title>Emergence of ISAba1-mediated novel tet(X) in Acinetobacter variabilis from a chicken farm.</title>
        <authorList>
            <person name="Peng K."/>
            <person name="Li R."/>
        </authorList>
    </citation>
    <scope>NUCLEOTIDE SEQUENCE [LARGE SCALE GENOMIC DNA]</scope>
    <source>
        <strain evidence="5 6">XM9F202-2</strain>
    </source>
</reference>
<feature type="transmembrane region" description="Helical" evidence="4">
    <location>
        <begin position="7"/>
        <end position="31"/>
    </location>
</feature>
<dbReference type="InterPro" id="IPR045584">
    <property type="entry name" value="Pilin-like"/>
</dbReference>
<dbReference type="InterPro" id="IPR001082">
    <property type="entry name" value="Pilin"/>
</dbReference>
<gene>
    <name evidence="5" type="ORF">IAQ69_13460</name>
</gene>
<protein>
    <submittedName>
        <fullName evidence="5">Type II secretion system protein</fullName>
    </submittedName>
</protein>
<dbReference type="PROSITE" id="PS00409">
    <property type="entry name" value="PROKAR_NTER_METHYL"/>
    <property type="match status" value="1"/>
</dbReference>
<keyword evidence="4" id="KW-0472">Membrane</keyword>
<sequence>MNTMQKGFTLIELMIVVAIIGILAAVALPAYQDYTVKAKVSEVILAASACRTNISEVYQSTSTLPTANNWGCEVENPTKYVAAVTTTAKGGIIVEASDDSSLGGAAEKKIVMVPLSAGTNGTPAAAIPGTAVSEWKCGPAATAADAMPKKYLPGTCQATITANEEAGT</sequence>
<evidence type="ECO:0000313" key="5">
    <source>
        <dbReference type="EMBL" id="QQN87831.1"/>
    </source>
</evidence>
<dbReference type="Gene3D" id="3.30.700.10">
    <property type="entry name" value="Glycoprotein, Type 4 Pilin"/>
    <property type="match status" value="1"/>
</dbReference>
<evidence type="ECO:0000256" key="3">
    <source>
        <dbReference type="RuleBase" id="RU000389"/>
    </source>
</evidence>
<dbReference type="AlphaFoldDB" id="A0A7T7WHG9"/>
<organism evidence="5 6">
    <name type="scientific">Acinetobacter variabilis</name>
    <dbReference type="NCBI Taxonomy" id="70346"/>
    <lineage>
        <taxon>Bacteria</taxon>
        <taxon>Pseudomonadati</taxon>
        <taxon>Pseudomonadota</taxon>
        <taxon>Gammaproteobacteria</taxon>
        <taxon>Moraxellales</taxon>
        <taxon>Moraxellaceae</taxon>
        <taxon>Acinetobacter</taxon>
    </lineage>
</organism>
<dbReference type="PANTHER" id="PTHR30093:SF34">
    <property type="entry name" value="PREPILIN PEPTIDASE-DEPENDENT PROTEIN D"/>
    <property type="match status" value="1"/>
</dbReference>
<dbReference type="RefSeq" id="WP_200229144.1">
    <property type="nucleotide sequence ID" value="NZ_CP060811.1"/>
</dbReference>
<dbReference type="SUPFAM" id="SSF54523">
    <property type="entry name" value="Pili subunits"/>
    <property type="match status" value="1"/>
</dbReference>
<comment type="similarity">
    <text evidence="1 3">Belongs to the N-Me-Phe pilin family.</text>
</comment>
<dbReference type="InterPro" id="IPR012902">
    <property type="entry name" value="N_methyl_site"/>
</dbReference>
<keyword evidence="2" id="KW-0488">Methylation</keyword>
<keyword evidence="4" id="KW-0812">Transmembrane</keyword>
<dbReference type="EMBL" id="CP060811">
    <property type="protein sequence ID" value="QQN87831.1"/>
    <property type="molecule type" value="Genomic_DNA"/>
</dbReference>
<name>A0A7T7WHG9_9GAMM</name>
<keyword evidence="3" id="KW-0281">Fimbrium</keyword>
<dbReference type="PANTHER" id="PTHR30093">
    <property type="entry name" value="GENERAL SECRETION PATHWAY PROTEIN G"/>
    <property type="match status" value="1"/>
</dbReference>
<dbReference type="Pfam" id="PF00114">
    <property type="entry name" value="Pilin"/>
    <property type="match status" value="1"/>
</dbReference>
<accession>A0A7T7WHG9</accession>
<dbReference type="NCBIfam" id="TIGR02532">
    <property type="entry name" value="IV_pilin_GFxxxE"/>
    <property type="match status" value="1"/>
</dbReference>
<evidence type="ECO:0000256" key="2">
    <source>
        <dbReference type="ARBA" id="ARBA00022481"/>
    </source>
</evidence>
<evidence type="ECO:0000256" key="1">
    <source>
        <dbReference type="ARBA" id="ARBA00005233"/>
    </source>
</evidence>